<sequence length="305" mass="35356">MNKNQMVRAYSIKEVSKKLNIPTGTIRQWEKDLSGLLMIPRTKQGARFYTEKEIMVLGKIKEMREQNISKDMIRSLLLKHFQHRSEHPSESLETLPAEREQQPMESPEPKPNNIKEFYNAMDQYKQDLIKEFKREMIENRKVLVDEIKNELSSTSLETVKSISKSVHRSNDKRKADLQQINDTISHISEHTSETFAALSDVVANSSKSTYEKLSKRMTEFTKGSAKDNQTTISKVSKSLKETKNDIKKVSQAFDAHQVHLLGSMNELKQSISEIQKREDAFQDMLVSYRQAAAAKSKKRWWKVFS</sequence>
<feature type="domain" description="HTH merR-type" evidence="6">
    <location>
        <begin position="9"/>
        <end position="79"/>
    </location>
</feature>
<dbReference type="OrthoDB" id="2884071at2"/>
<dbReference type="RefSeq" id="WP_121680168.1">
    <property type="nucleotide sequence ID" value="NZ_RCVZ01000004.1"/>
</dbReference>
<evidence type="ECO:0000256" key="4">
    <source>
        <dbReference type="ARBA" id="ARBA00023163"/>
    </source>
</evidence>
<keyword evidence="4" id="KW-0804">Transcription</keyword>
<protein>
    <submittedName>
        <fullName evidence="7">MerR family transcriptional regulator</fullName>
    </submittedName>
</protein>
<name>A0A3L7K151_9BACI</name>
<dbReference type="GO" id="GO:0003677">
    <property type="term" value="F:DNA binding"/>
    <property type="evidence" value="ECO:0007669"/>
    <property type="project" value="UniProtKB-KW"/>
</dbReference>
<evidence type="ECO:0000313" key="8">
    <source>
        <dbReference type="Proteomes" id="UP000276770"/>
    </source>
</evidence>
<evidence type="ECO:0000259" key="6">
    <source>
        <dbReference type="PROSITE" id="PS50937"/>
    </source>
</evidence>
<dbReference type="InterPro" id="IPR000551">
    <property type="entry name" value="MerR-type_HTH_dom"/>
</dbReference>
<evidence type="ECO:0000256" key="1">
    <source>
        <dbReference type="ARBA" id="ARBA00022491"/>
    </source>
</evidence>
<reference evidence="7 8" key="1">
    <citation type="submission" date="2018-10" db="EMBL/GenBank/DDBJ databases">
        <title>Falsibacillus sp. genome draft.</title>
        <authorList>
            <person name="Shi S."/>
        </authorList>
    </citation>
    <scope>NUCLEOTIDE SEQUENCE [LARGE SCALE GENOMIC DNA]</scope>
    <source>
        <strain evidence="7 8">GY 10110</strain>
    </source>
</reference>
<dbReference type="EMBL" id="RCVZ01000004">
    <property type="protein sequence ID" value="RLQ96315.1"/>
    <property type="molecule type" value="Genomic_DNA"/>
</dbReference>
<evidence type="ECO:0000256" key="5">
    <source>
        <dbReference type="SAM" id="MobiDB-lite"/>
    </source>
</evidence>
<organism evidence="7 8">
    <name type="scientific">Falsibacillus albus</name>
    <dbReference type="NCBI Taxonomy" id="2478915"/>
    <lineage>
        <taxon>Bacteria</taxon>
        <taxon>Bacillati</taxon>
        <taxon>Bacillota</taxon>
        <taxon>Bacilli</taxon>
        <taxon>Bacillales</taxon>
        <taxon>Bacillaceae</taxon>
        <taxon>Falsibacillus</taxon>
    </lineage>
</organism>
<dbReference type="Gene3D" id="1.20.1170.10">
    <property type="match status" value="1"/>
</dbReference>
<dbReference type="SMART" id="SM00422">
    <property type="entry name" value="HTH_MERR"/>
    <property type="match status" value="1"/>
</dbReference>
<proteinExistence type="predicted"/>
<dbReference type="InterPro" id="IPR047057">
    <property type="entry name" value="MerR_fam"/>
</dbReference>
<keyword evidence="3" id="KW-0238">DNA-binding</keyword>
<evidence type="ECO:0000313" key="7">
    <source>
        <dbReference type="EMBL" id="RLQ96315.1"/>
    </source>
</evidence>
<dbReference type="SUPFAM" id="SSF46955">
    <property type="entry name" value="Putative DNA-binding domain"/>
    <property type="match status" value="1"/>
</dbReference>
<evidence type="ECO:0000256" key="2">
    <source>
        <dbReference type="ARBA" id="ARBA00023015"/>
    </source>
</evidence>
<comment type="caution">
    <text evidence="7">The sequence shown here is derived from an EMBL/GenBank/DDBJ whole genome shotgun (WGS) entry which is preliminary data.</text>
</comment>
<evidence type="ECO:0000256" key="3">
    <source>
        <dbReference type="ARBA" id="ARBA00023125"/>
    </source>
</evidence>
<dbReference type="GO" id="GO:0003700">
    <property type="term" value="F:DNA-binding transcription factor activity"/>
    <property type="evidence" value="ECO:0007669"/>
    <property type="project" value="InterPro"/>
</dbReference>
<keyword evidence="1" id="KW-0678">Repressor</keyword>
<dbReference type="InterPro" id="IPR009061">
    <property type="entry name" value="DNA-bd_dom_put_sf"/>
</dbReference>
<feature type="region of interest" description="Disordered" evidence="5">
    <location>
        <begin position="84"/>
        <end position="113"/>
    </location>
</feature>
<keyword evidence="8" id="KW-1185">Reference proteome</keyword>
<accession>A0A3L7K151</accession>
<dbReference type="Gene3D" id="1.10.1660.10">
    <property type="match status" value="1"/>
</dbReference>
<keyword evidence="2" id="KW-0805">Transcription regulation</keyword>
<dbReference type="PANTHER" id="PTHR30204">
    <property type="entry name" value="REDOX-CYCLING DRUG-SENSING TRANSCRIPTIONAL ACTIVATOR SOXR"/>
    <property type="match status" value="1"/>
</dbReference>
<dbReference type="Proteomes" id="UP000276770">
    <property type="component" value="Unassembled WGS sequence"/>
</dbReference>
<dbReference type="AlphaFoldDB" id="A0A3L7K151"/>
<feature type="compositionally biased region" description="Basic and acidic residues" evidence="5">
    <location>
        <begin position="84"/>
        <end position="102"/>
    </location>
</feature>
<dbReference type="PANTHER" id="PTHR30204:SF69">
    <property type="entry name" value="MERR-FAMILY TRANSCRIPTIONAL REGULATOR"/>
    <property type="match status" value="1"/>
</dbReference>
<dbReference type="PROSITE" id="PS50937">
    <property type="entry name" value="HTH_MERR_2"/>
    <property type="match status" value="1"/>
</dbReference>
<dbReference type="Pfam" id="PF13411">
    <property type="entry name" value="MerR_1"/>
    <property type="match status" value="1"/>
</dbReference>
<gene>
    <name evidence="7" type="ORF">D9X91_08510</name>
</gene>
<dbReference type="CDD" id="cd04764">
    <property type="entry name" value="HTH_MlrA-like_sg1"/>
    <property type="match status" value="1"/>
</dbReference>